<dbReference type="Gene3D" id="3.80.10.10">
    <property type="entry name" value="Ribonuclease Inhibitor"/>
    <property type="match status" value="4"/>
</dbReference>
<reference evidence="11" key="2">
    <citation type="submission" date="2025-08" db="UniProtKB">
        <authorList>
            <consortium name="RefSeq"/>
        </authorList>
    </citation>
    <scope>IDENTIFICATION</scope>
    <source>
        <tissue evidence="11">Leaf</tissue>
    </source>
</reference>
<dbReference type="Pfam" id="PF13855">
    <property type="entry name" value="LRR_8"/>
    <property type="match status" value="1"/>
</dbReference>
<evidence type="ECO:0000256" key="1">
    <source>
        <dbReference type="ARBA" id="ARBA00004251"/>
    </source>
</evidence>
<dbReference type="Pfam" id="PF08263">
    <property type="entry name" value="LRRNT_2"/>
    <property type="match status" value="1"/>
</dbReference>
<comment type="subcellular location">
    <subcellularLocation>
        <location evidence="1">Cell membrane</location>
        <topology evidence="1">Single-pass type I membrane protein</topology>
    </subcellularLocation>
</comment>
<evidence type="ECO:0000256" key="6">
    <source>
        <dbReference type="ARBA" id="ARBA00022989"/>
    </source>
</evidence>
<dbReference type="InterPro" id="IPR001611">
    <property type="entry name" value="Leu-rich_rpt"/>
</dbReference>
<name>A0ABM3QMQ8_SPIOL</name>
<dbReference type="Proteomes" id="UP000813463">
    <property type="component" value="Chromosome 5"/>
</dbReference>
<dbReference type="Pfam" id="PF00560">
    <property type="entry name" value="LRR_1"/>
    <property type="match status" value="10"/>
</dbReference>
<dbReference type="SMART" id="SM00365">
    <property type="entry name" value="LRR_SD22"/>
    <property type="match status" value="4"/>
</dbReference>
<organism evidence="10 11">
    <name type="scientific">Spinacia oleracea</name>
    <name type="common">Spinach</name>
    <dbReference type="NCBI Taxonomy" id="3562"/>
    <lineage>
        <taxon>Eukaryota</taxon>
        <taxon>Viridiplantae</taxon>
        <taxon>Streptophyta</taxon>
        <taxon>Embryophyta</taxon>
        <taxon>Tracheophyta</taxon>
        <taxon>Spermatophyta</taxon>
        <taxon>Magnoliopsida</taxon>
        <taxon>eudicotyledons</taxon>
        <taxon>Gunneridae</taxon>
        <taxon>Pentapetalae</taxon>
        <taxon>Caryophyllales</taxon>
        <taxon>Chenopodiaceae</taxon>
        <taxon>Chenopodioideae</taxon>
        <taxon>Anserineae</taxon>
        <taxon>Spinacia</taxon>
    </lineage>
</organism>
<evidence type="ECO:0000256" key="5">
    <source>
        <dbReference type="ARBA" id="ARBA00022737"/>
    </source>
</evidence>
<keyword evidence="5" id="KW-0677">Repeat</keyword>
<accession>A0ABM3QMQ8</accession>
<evidence type="ECO:0000256" key="8">
    <source>
        <dbReference type="ARBA" id="ARBA00023180"/>
    </source>
</evidence>
<keyword evidence="8" id="KW-0325">Glycoprotein</keyword>
<dbReference type="RefSeq" id="XP_056684638.1">
    <property type="nucleotide sequence ID" value="XM_056828660.1"/>
</dbReference>
<keyword evidence="7" id="KW-0472">Membrane</keyword>
<evidence type="ECO:0000256" key="3">
    <source>
        <dbReference type="ARBA" id="ARBA00022614"/>
    </source>
</evidence>
<sequence length="862" mass="96043">MKKMGIQGKWLWMITVSMLIIGFQVYACWEQERTALLFLKATAENSDRFFDWNDDRKSDCCKWDGVTCAANKRIISLSLGFRFESEKGWHFNVSNFLPFQQLQGLDLMLNSVASWTRDKGSKKLSSLQNLVSLNLTACNLTNSVLSELSGFPSLKYLNLEANQLMGSIQLHDIEAISKNLEELYLRNNYISSIRNDNDCVQKHKFQKLQGYGNTSCFSGLPSLRVLDLSYNKLAGEIPLWLQNLTTLETLDLSENQFVGNIGSSSLVHVLSLEYLALSNNHLVIPGSFQSFASHTKLKYFIADSNHLVHEVSNRDIQPFTHGLHILSLSNCALFAYPRFLYDQRDLRIIDLSDNTLHGEFPLWILENNSRLDTLILRNTSLSGSLQLSSVSSHANINLINIAQNKLQGHIPANIAVVFPKLIHLDLSNNAFEGNIPSILCDLKSLEILHLSNNHLSGGIEHISKSCINLISLDLSNNNCRGELPTFQSLSKLQSLNLQGNYFSGELKSIMFGPSQTLTTLLLSNNSLEGSIPNELCNVSKYPSLTVLDLSFNKLNGALPNCSISVFYLLLNNNRLSGQITDSFCNNSWLVHLDLSNNDLSGHIPTAVGNLTNLNILLLKGNQFYGQVPVELCRLLNLIVLDLSSNSLYGHIPACLGQISFDSSDSGFNSMGFSFSTEIPIGILAHMITAKGDSTHNIFHDKVEITTKSNTYSYIGDMLLYISGIDLSCNRLTGQIPDELGNLSNLNALNLSHNKLWGSIPTTISNLYKLESLDFSYNHLNGSIPTSLTTLNSLAVFKFSFQPLMPAVTKEISSFAEVLYPSSVVQMIHPPSQIQLHPKMVGLTSKHFMSAFRYLLQLCFLQL</sequence>
<feature type="domain" description="Leucine-rich repeat-containing N-terminal plant-type" evidence="9">
    <location>
        <begin position="31"/>
        <end position="68"/>
    </location>
</feature>
<evidence type="ECO:0000313" key="10">
    <source>
        <dbReference type="Proteomes" id="UP000813463"/>
    </source>
</evidence>
<protein>
    <submittedName>
        <fullName evidence="11">Cuscuta receptor 1 isoform X1</fullName>
    </submittedName>
</protein>
<keyword evidence="3" id="KW-0433">Leucine-rich repeat</keyword>
<evidence type="ECO:0000256" key="7">
    <source>
        <dbReference type="ARBA" id="ARBA00023136"/>
    </source>
</evidence>
<dbReference type="SUPFAM" id="SSF52058">
    <property type="entry name" value="L domain-like"/>
    <property type="match status" value="1"/>
</dbReference>
<dbReference type="InterPro" id="IPR032675">
    <property type="entry name" value="LRR_dom_sf"/>
</dbReference>
<comment type="similarity">
    <text evidence="2">Belongs to the RLP family.</text>
</comment>
<dbReference type="InterPro" id="IPR003591">
    <property type="entry name" value="Leu-rich_rpt_typical-subtyp"/>
</dbReference>
<reference evidence="10" key="1">
    <citation type="journal article" date="2021" name="Nat. Commun.">
        <title>Genomic analyses provide insights into spinach domestication and the genetic basis of agronomic traits.</title>
        <authorList>
            <person name="Cai X."/>
            <person name="Sun X."/>
            <person name="Xu C."/>
            <person name="Sun H."/>
            <person name="Wang X."/>
            <person name="Ge C."/>
            <person name="Zhang Z."/>
            <person name="Wang Q."/>
            <person name="Fei Z."/>
            <person name="Jiao C."/>
            <person name="Wang Q."/>
        </authorList>
    </citation>
    <scope>NUCLEOTIDE SEQUENCE [LARGE SCALE GENOMIC DNA]</scope>
    <source>
        <strain evidence="10">cv. Varoflay</strain>
    </source>
</reference>
<dbReference type="GeneID" id="110788447"/>
<gene>
    <name evidence="11" type="primary">LOC110788447</name>
</gene>
<dbReference type="PRINTS" id="PR00019">
    <property type="entry name" value="LEURICHRPT"/>
</dbReference>
<keyword evidence="4" id="KW-0812">Transmembrane</keyword>
<dbReference type="PANTHER" id="PTHR48062:SF21">
    <property type="entry name" value="RECEPTOR-LIKE PROTEIN 12"/>
    <property type="match status" value="1"/>
</dbReference>
<dbReference type="InterPro" id="IPR051502">
    <property type="entry name" value="RLP_Defense_Trigger"/>
</dbReference>
<evidence type="ECO:0000256" key="4">
    <source>
        <dbReference type="ARBA" id="ARBA00022692"/>
    </source>
</evidence>
<keyword evidence="10" id="KW-1185">Reference proteome</keyword>
<evidence type="ECO:0000256" key="2">
    <source>
        <dbReference type="ARBA" id="ARBA00009592"/>
    </source>
</evidence>
<proteinExistence type="inferred from homology"/>
<evidence type="ECO:0000259" key="9">
    <source>
        <dbReference type="Pfam" id="PF08263"/>
    </source>
</evidence>
<keyword evidence="6" id="KW-1133">Transmembrane helix</keyword>
<keyword evidence="11" id="KW-0675">Receptor</keyword>
<dbReference type="InterPro" id="IPR013210">
    <property type="entry name" value="LRR_N_plant-typ"/>
</dbReference>
<dbReference type="SUPFAM" id="SSF52047">
    <property type="entry name" value="RNI-like"/>
    <property type="match status" value="1"/>
</dbReference>
<dbReference type="SMART" id="SM00369">
    <property type="entry name" value="LRR_TYP"/>
    <property type="match status" value="10"/>
</dbReference>
<dbReference type="PANTHER" id="PTHR48062">
    <property type="entry name" value="RECEPTOR-LIKE PROTEIN 14"/>
    <property type="match status" value="1"/>
</dbReference>
<evidence type="ECO:0000313" key="11">
    <source>
        <dbReference type="RefSeq" id="XP_056684638.1"/>
    </source>
</evidence>
<dbReference type="PROSITE" id="PS51450">
    <property type="entry name" value="LRR"/>
    <property type="match status" value="1"/>
</dbReference>